<dbReference type="OrthoDB" id="9785138at2"/>
<sequence length="159" mass="18101">MNIMTLEERKELGNRLKQARKEKGLSQEELANLIGLKVGTVSKYEQGDRTPGIGKLQLIANALDCDTSRFVASGDEYVRMTQTTDFGNNLDAYLNWLKFSHFGCNPCQIENDDGSKSSSYLISFDKETFPISEDALGRVMEYQKEQFKQLIRLFGEDLR</sequence>
<keyword evidence="2" id="KW-0175">Coiled coil</keyword>
<gene>
    <name evidence="4" type="ORF">EFD62_14880</name>
</gene>
<proteinExistence type="predicted"/>
<keyword evidence="5" id="KW-1185">Reference proteome</keyword>
<dbReference type="PROSITE" id="PS50943">
    <property type="entry name" value="HTH_CROC1"/>
    <property type="match status" value="1"/>
</dbReference>
<evidence type="ECO:0000313" key="4">
    <source>
        <dbReference type="EMBL" id="RXE57979.1"/>
    </source>
</evidence>
<dbReference type="RefSeq" id="WP_128706383.1">
    <property type="nucleotide sequence ID" value="NZ_RLII01000028.1"/>
</dbReference>
<dbReference type="Gene3D" id="1.10.260.40">
    <property type="entry name" value="lambda repressor-like DNA-binding domains"/>
    <property type="match status" value="1"/>
</dbReference>
<feature type="domain" description="HTH cro/C1-type" evidence="3">
    <location>
        <begin position="16"/>
        <end position="70"/>
    </location>
</feature>
<dbReference type="EMBL" id="RLII01000028">
    <property type="protein sequence ID" value="RXE57979.1"/>
    <property type="molecule type" value="Genomic_DNA"/>
</dbReference>
<dbReference type="GO" id="GO:0003677">
    <property type="term" value="F:DNA binding"/>
    <property type="evidence" value="ECO:0007669"/>
    <property type="project" value="UniProtKB-KW"/>
</dbReference>
<reference evidence="5" key="1">
    <citation type="submission" date="2018-11" db="EMBL/GenBank/DDBJ databases">
        <title>Genome sequencing of a novel mesophilic and cellulolytic organism within the genus Hungateiclostridium.</title>
        <authorList>
            <person name="Rettenmaier R."/>
            <person name="Liebl W."/>
            <person name="Zverlov V."/>
        </authorList>
    </citation>
    <scope>NUCLEOTIDE SEQUENCE [LARGE SCALE GENOMIC DNA]</scope>
    <source>
        <strain evidence="5">N2K1</strain>
    </source>
</reference>
<dbReference type="GO" id="GO:0003700">
    <property type="term" value="F:DNA-binding transcription factor activity"/>
    <property type="evidence" value="ECO:0007669"/>
    <property type="project" value="TreeGrafter"/>
</dbReference>
<feature type="coiled-coil region" evidence="2">
    <location>
        <begin position="2"/>
        <end position="29"/>
    </location>
</feature>
<dbReference type="PANTHER" id="PTHR46797:SF24">
    <property type="entry name" value="DNA-BINDING PHAGE PROTEIN"/>
    <property type="match status" value="1"/>
</dbReference>
<evidence type="ECO:0000256" key="1">
    <source>
        <dbReference type="ARBA" id="ARBA00023125"/>
    </source>
</evidence>
<dbReference type="SMART" id="SM00530">
    <property type="entry name" value="HTH_XRE"/>
    <property type="match status" value="1"/>
</dbReference>
<dbReference type="AlphaFoldDB" id="A0A4V1K1U2"/>
<comment type="caution">
    <text evidence="4">The sequence shown here is derived from an EMBL/GenBank/DDBJ whole genome shotgun (WGS) entry which is preliminary data.</text>
</comment>
<organism evidence="4 5">
    <name type="scientific">Acetivibrio mesophilus</name>
    <dbReference type="NCBI Taxonomy" id="2487273"/>
    <lineage>
        <taxon>Bacteria</taxon>
        <taxon>Bacillati</taxon>
        <taxon>Bacillota</taxon>
        <taxon>Clostridia</taxon>
        <taxon>Eubacteriales</taxon>
        <taxon>Oscillospiraceae</taxon>
        <taxon>Acetivibrio</taxon>
    </lineage>
</organism>
<dbReference type="Proteomes" id="UP000289166">
    <property type="component" value="Unassembled WGS sequence"/>
</dbReference>
<evidence type="ECO:0000313" key="5">
    <source>
        <dbReference type="Proteomes" id="UP000289166"/>
    </source>
</evidence>
<dbReference type="SUPFAM" id="SSF47413">
    <property type="entry name" value="lambda repressor-like DNA-binding domains"/>
    <property type="match status" value="1"/>
</dbReference>
<name>A0A4V1K1U2_9FIRM</name>
<dbReference type="GO" id="GO:0005829">
    <property type="term" value="C:cytosol"/>
    <property type="evidence" value="ECO:0007669"/>
    <property type="project" value="TreeGrafter"/>
</dbReference>
<accession>A0A4V1K1U2</accession>
<dbReference type="InterPro" id="IPR050807">
    <property type="entry name" value="TransReg_Diox_bact_type"/>
</dbReference>
<evidence type="ECO:0000256" key="2">
    <source>
        <dbReference type="SAM" id="Coils"/>
    </source>
</evidence>
<dbReference type="Pfam" id="PF01381">
    <property type="entry name" value="HTH_3"/>
    <property type="match status" value="1"/>
</dbReference>
<dbReference type="PANTHER" id="PTHR46797">
    <property type="entry name" value="HTH-TYPE TRANSCRIPTIONAL REGULATOR"/>
    <property type="match status" value="1"/>
</dbReference>
<dbReference type="InterPro" id="IPR010982">
    <property type="entry name" value="Lambda_DNA-bd_dom_sf"/>
</dbReference>
<protein>
    <submittedName>
        <fullName evidence="4">XRE family transcriptional regulator</fullName>
    </submittedName>
</protein>
<dbReference type="CDD" id="cd00093">
    <property type="entry name" value="HTH_XRE"/>
    <property type="match status" value="1"/>
</dbReference>
<keyword evidence="1" id="KW-0238">DNA-binding</keyword>
<dbReference type="InterPro" id="IPR001387">
    <property type="entry name" value="Cro/C1-type_HTH"/>
</dbReference>
<evidence type="ECO:0000259" key="3">
    <source>
        <dbReference type="PROSITE" id="PS50943"/>
    </source>
</evidence>